<name>A0A6L2LZM9_TANCI</name>
<gene>
    <name evidence="2" type="ORF">Tci_039224</name>
</gene>
<dbReference type="AlphaFoldDB" id="A0A6L2LZM9"/>
<dbReference type="EMBL" id="BKCJ010005530">
    <property type="protein sequence ID" value="GEU67246.1"/>
    <property type="molecule type" value="Genomic_DNA"/>
</dbReference>
<sequence>MNSLPRLMTQDLTRSPNAPKRLVSVPEEILSLFRDKKKMEMQWTFPWLDDRYTIKMDLWERLVGRSANKRGWLADDYIDIWIEYLWHFRNTTLYYTYQELVYPLRESSTKHCPDGLPVFKPPKMDFPKPCRPKKPIILDHKGRNRYKSQVEEYEAAYNNKNERSQEYARANNNNYERTQVEEYEAAYNNNNERSQEYTGANNNNYRRTQEHEYEASYNNNNERSQEYTGANNNNYRRTQEHEYEASYNNNNERSQEYARAYNNNYGRTQEYEYETTYNKNNRRSHEYAGAYNNNYMRT</sequence>
<reference evidence="2" key="1">
    <citation type="journal article" date="2019" name="Sci. Rep.">
        <title>Draft genome of Tanacetum cinerariifolium, the natural source of mosquito coil.</title>
        <authorList>
            <person name="Yamashiro T."/>
            <person name="Shiraishi A."/>
            <person name="Satake H."/>
            <person name="Nakayama K."/>
        </authorList>
    </citation>
    <scope>NUCLEOTIDE SEQUENCE</scope>
</reference>
<protein>
    <submittedName>
        <fullName evidence="2">Phospholipase-like protein</fullName>
    </submittedName>
</protein>
<organism evidence="2">
    <name type="scientific">Tanacetum cinerariifolium</name>
    <name type="common">Dalmatian daisy</name>
    <name type="synonym">Chrysanthemum cinerariifolium</name>
    <dbReference type="NCBI Taxonomy" id="118510"/>
    <lineage>
        <taxon>Eukaryota</taxon>
        <taxon>Viridiplantae</taxon>
        <taxon>Streptophyta</taxon>
        <taxon>Embryophyta</taxon>
        <taxon>Tracheophyta</taxon>
        <taxon>Spermatophyta</taxon>
        <taxon>Magnoliopsida</taxon>
        <taxon>eudicotyledons</taxon>
        <taxon>Gunneridae</taxon>
        <taxon>Pentapetalae</taxon>
        <taxon>asterids</taxon>
        <taxon>campanulids</taxon>
        <taxon>Asterales</taxon>
        <taxon>Asteraceae</taxon>
        <taxon>Asteroideae</taxon>
        <taxon>Anthemideae</taxon>
        <taxon>Anthemidinae</taxon>
        <taxon>Tanacetum</taxon>
    </lineage>
</organism>
<accession>A0A6L2LZM9</accession>
<comment type="caution">
    <text evidence="2">The sequence shown here is derived from an EMBL/GenBank/DDBJ whole genome shotgun (WGS) entry which is preliminary data.</text>
</comment>
<evidence type="ECO:0000313" key="2">
    <source>
        <dbReference type="EMBL" id="GEU67246.1"/>
    </source>
</evidence>
<proteinExistence type="predicted"/>
<evidence type="ECO:0000256" key="1">
    <source>
        <dbReference type="SAM" id="Coils"/>
    </source>
</evidence>
<feature type="coiled-coil region" evidence="1">
    <location>
        <begin position="143"/>
        <end position="170"/>
    </location>
</feature>
<keyword evidence="1" id="KW-0175">Coiled coil</keyword>